<dbReference type="SUPFAM" id="SSF53448">
    <property type="entry name" value="Nucleotide-diphospho-sugar transferases"/>
    <property type="match status" value="1"/>
</dbReference>
<evidence type="ECO:0000313" key="3">
    <source>
        <dbReference type="Proteomes" id="UP000009342"/>
    </source>
</evidence>
<dbReference type="EMBL" id="CAKZ01000043">
    <property type="protein sequence ID" value="CCJ80108.1"/>
    <property type="molecule type" value="Genomic_DNA"/>
</dbReference>
<dbReference type="Pfam" id="PF00535">
    <property type="entry name" value="Glycos_transf_2"/>
    <property type="match status" value="1"/>
</dbReference>
<feature type="domain" description="Glycosyltransferase 2-like" evidence="1">
    <location>
        <begin position="8"/>
        <end position="69"/>
    </location>
</feature>
<dbReference type="Proteomes" id="UP000009342">
    <property type="component" value="Unassembled WGS sequence"/>
</dbReference>
<keyword evidence="3" id="KW-1185">Reference proteome</keyword>
<proteinExistence type="predicted"/>
<dbReference type="CDD" id="cd00761">
    <property type="entry name" value="Glyco_tranf_GTA_type"/>
    <property type="match status" value="1"/>
</dbReference>
<comment type="caution">
    <text evidence="2">The sequence shown here is derived from an EMBL/GenBank/DDBJ whole genome shotgun (WGS) entry which is preliminary data.</text>
</comment>
<name>A0ABP1W5C8_9ENTR</name>
<evidence type="ECO:0000259" key="1">
    <source>
        <dbReference type="Pfam" id="PF00535"/>
    </source>
</evidence>
<dbReference type="InterPro" id="IPR001173">
    <property type="entry name" value="Glyco_trans_2-like"/>
</dbReference>
<gene>
    <name evidence="2" type="ORF">BN134_818</name>
</gene>
<protein>
    <submittedName>
        <fullName evidence="2">Glycosyltransferase</fullName>
    </submittedName>
</protein>
<organism evidence="2 3">
    <name type="scientific">Cronobacter dublinensis 1210</name>
    <dbReference type="NCBI Taxonomy" id="1208656"/>
    <lineage>
        <taxon>Bacteria</taxon>
        <taxon>Pseudomonadati</taxon>
        <taxon>Pseudomonadota</taxon>
        <taxon>Gammaproteobacteria</taxon>
        <taxon>Enterobacterales</taxon>
        <taxon>Enterobacteriaceae</taxon>
        <taxon>Cronobacter</taxon>
    </lineage>
</organism>
<reference evidence="3" key="1">
    <citation type="journal article" date="2012" name="PLoS ONE">
        <title>Comparative analysis of genome sequences covering the seven cronobacter species.</title>
        <authorList>
            <person name="Joseph S."/>
            <person name="Desai P."/>
            <person name="Ji Y."/>
            <person name="Cummings C.A."/>
            <person name="Shih R."/>
            <person name="Degoricija L."/>
            <person name="Rico A."/>
            <person name="Brzoska P."/>
            <person name="Hamby S.E."/>
            <person name="Masood N."/>
            <person name="Hariri S."/>
            <person name="Sonbol H."/>
            <person name="Chuzhanova N."/>
            <person name="McClelland M."/>
            <person name="Furtado M.R."/>
            <person name="Forsythe S.J."/>
        </authorList>
    </citation>
    <scope>NUCLEOTIDE SEQUENCE [LARGE SCALE GENOMIC DNA]</scope>
    <source>
        <strain evidence="3">1210</strain>
    </source>
</reference>
<dbReference type="PANTHER" id="PTHR22916">
    <property type="entry name" value="GLYCOSYLTRANSFERASE"/>
    <property type="match status" value="1"/>
</dbReference>
<evidence type="ECO:0000313" key="2">
    <source>
        <dbReference type="EMBL" id="CCJ80108.1"/>
    </source>
</evidence>
<dbReference type="InterPro" id="IPR029044">
    <property type="entry name" value="Nucleotide-diphossugar_trans"/>
</dbReference>
<accession>A0ABP1W5C8</accession>
<sequence>MSDTPLLSIIVAVYNGEKFLSAFFDSIKSQQLESVELIVVDDGSTDRSAEITESYRAQFPRFQHVKQENQASPRPATPALRWRKGNIWRFRISMTSSTQRFIRVCWTSPRGMILMSRPATAPISMTTAARRRKFSPRIAFLQPASWMALPGCKWR</sequence>
<dbReference type="Gene3D" id="3.90.550.10">
    <property type="entry name" value="Spore Coat Polysaccharide Biosynthesis Protein SpsA, Chain A"/>
    <property type="match status" value="1"/>
</dbReference>